<feature type="signal peptide" evidence="4">
    <location>
        <begin position="1"/>
        <end position="28"/>
    </location>
</feature>
<protein>
    <recommendedName>
        <fullName evidence="5">Cytochrome c domain-containing protein</fullName>
    </recommendedName>
</protein>
<keyword evidence="2 3" id="KW-0408">Iron</keyword>
<dbReference type="GO" id="GO:0020037">
    <property type="term" value="F:heme binding"/>
    <property type="evidence" value="ECO:0007669"/>
    <property type="project" value="InterPro"/>
</dbReference>
<dbReference type="OrthoDB" id="9778494at2"/>
<dbReference type="SMART" id="SM00028">
    <property type="entry name" value="TPR"/>
    <property type="match status" value="2"/>
</dbReference>
<proteinExistence type="predicted"/>
<name>A0A512DTW8_9PROT</name>
<evidence type="ECO:0000259" key="5">
    <source>
        <dbReference type="PROSITE" id="PS51007"/>
    </source>
</evidence>
<dbReference type="GO" id="GO:0009055">
    <property type="term" value="F:electron transfer activity"/>
    <property type="evidence" value="ECO:0007669"/>
    <property type="project" value="InterPro"/>
</dbReference>
<keyword evidence="3" id="KW-0349">Heme</keyword>
<dbReference type="InterPro" id="IPR011990">
    <property type="entry name" value="TPR-like_helical_dom_sf"/>
</dbReference>
<evidence type="ECO:0000256" key="2">
    <source>
        <dbReference type="ARBA" id="ARBA00023004"/>
    </source>
</evidence>
<feature type="chain" id="PRO_5021903643" description="Cytochrome c domain-containing protein" evidence="4">
    <location>
        <begin position="29"/>
        <end position="587"/>
    </location>
</feature>
<evidence type="ECO:0000256" key="3">
    <source>
        <dbReference type="PROSITE-ProRule" id="PRU00433"/>
    </source>
</evidence>
<dbReference type="RefSeq" id="WP_044430156.1">
    <property type="nucleotide sequence ID" value="NZ_BJYZ01000018.1"/>
</dbReference>
<organism evidence="6 7">
    <name type="scientific">Skermanella aerolata</name>
    <dbReference type="NCBI Taxonomy" id="393310"/>
    <lineage>
        <taxon>Bacteria</taxon>
        <taxon>Pseudomonadati</taxon>
        <taxon>Pseudomonadota</taxon>
        <taxon>Alphaproteobacteria</taxon>
        <taxon>Rhodospirillales</taxon>
        <taxon>Azospirillaceae</taxon>
        <taxon>Skermanella</taxon>
    </lineage>
</organism>
<keyword evidence="7" id="KW-1185">Reference proteome</keyword>
<sequence length="587" mass="63168">MSRSILHALLHTGLITAAMLSLSGQTTAQTGTQTNTQHQGMHHQPMKVETKPFAPTAGASSTAVYDDLSNVPLWPNLGTVSYRVTTASPLAQRYFDQGLRLAYGFNHAEARRAFRKAQQIDPDCALCHWGEAMVLGPNINAPMEAEAAAPALAAVTRAMALAPAARPDEQALIEALARRYAADPAADRRSLDAAYAEAMMDVAKRYPDDADITVLTAEALMDLSPWDYWQAGGAEPKGHTAEIVRMLEAVMERNPDHIGAIHYYIHMVEASDRPERAVPGADRLASFDLGAGHLVHMPSHIYYRVGRYLDSLQANRRAVATDEAYLESIGTAGIYPGAYFPHNIHFLMASAQMAGDGPTAVSSAEKLQATVTDDAARTVPWVQPIMAAPYFAHAQFSQPDAIMAAPAPSDEFPFVKAMWHYARGVAQAKAGDAAAAGKEADAISALERTADFSGLESAGVPAATVLELARHVVRARIAQARDDNGGAIAEFTAAAELEGKLPYMEPPFWYYPVQQSLGAALLRAGRIDEAEQAFATSLTRARNNGWALYGLMKVHEARGDREAAKEAAASLERAWAGDPGMLDLARL</sequence>
<reference evidence="6 7" key="1">
    <citation type="submission" date="2019-07" db="EMBL/GenBank/DDBJ databases">
        <title>Whole genome shotgun sequence of Skermanella aerolata NBRC 106429.</title>
        <authorList>
            <person name="Hosoyama A."/>
            <person name="Uohara A."/>
            <person name="Ohji S."/>
            <person name="Ichikawa N."/>
        </authorList>
    </citation>
    <scope>NUCLEOTIDE SEQUENCE [LARGE SCALE GENOMIC DNA]</scope>
    <source>
        <strain evidence="6 7">NBRC 106429</strain>
    </source>
</reference>
<evidence type="ECO:0000313" key="6">
    <source>
        <dbReference type="EMBL" id="GEO39670.1"/>
    </source>
</evidence>
<dbReference type="PANTHER" id="PTHR45588:SF1">
    <property type="entry name" value="WW DOMAIN-CONTAINING PROTEIN"/>
    <property type="match status" value="1"/>
</dbReference>
<evidence type="ECO:0000313" key="7">
    <source>
        <dbReference type="Proteomes" id="UP000321523"/>
    </source>
</evidence>
<comment type="caution">
    <text evidence="6">The sequence shown here is derived from an EMBL/GenBank/DDBJ whole genome shotgun (WGS) entry which is preliminary data.</text>
</comment>
<keyword evidence="4" id="KW-0732">Signal</keyword>
<accession>A0A512DTW8</accession>
<dbReference type="Gene3D" id="1.25.40.10">
    <property type="entry name" value="Tetratricopeptide repeat domain"/>
    <property type="match status" value="2"/>
</dbReference>
<evidence type="ECO:0000256" key="4">
    <source>
        <dbReference type="SAM" id="SignalP"/>
    </source>
</evidence>
<dbReference type="PROSITE" id="PS51007">
    <property type="entry name" value="CYTC"/>
    <property type="match status" value="1"/>
</dbReference>
<feature type="domain" description="Cytochrome c" evidence="5">
    <location>
        <begin position="105"/>
        <end position="196"/>
    </location>
</feature>
<keyword evidence="1 3" id="KW-0479">Metal-binding</keyword>
<evidence type="ECO:0000256" key="1">
    <source>
        <dbReference type="ARBA" id="ARBA00022723"/>
    </source>
</evidence>
<dbReference type="Proteomes" id="UP000321523">
    <property type="component" value="Unassembled WGS sequence"/>
</dbReference>
<dbReference type="InterPro" id="IPR019734">
    <property type="entry name" value="TPR_rpt"/>
</dbReference>
<dbReference type="PANTHER" id="PTHR45588">
    <property type="entry name" value="TPR DOMAIN-CONTAINING PROTEIN"/>
    <property type="match status" value="1"/>
</dbReference>
<gene>
    <name evidence="6" type="ORF">SAE02_38180</name>
</gene>
<dbReference type="SUPFAM" id="SSF48452">
    <property type="entry name" value="TPR-like"/>
    <property type="match status" value="1"/>
</dbReference>
<dbReference type="EMBL" id="BJYZ01000018">
    <property type="protein sequence ID" value="GEO39670.1"/>
    <property type="molecule type" value="Genomic_DNA"/>
</dbReference>
<dbReference type="GO" id="GO:0046872">
    <property type="term" value="F:metal ion binding"/>
    <property type="evidence" value="ECO:0007669"/>
    <property type="project" value="UniProtKB-KW"/>
</dbReference>
<dbReference type="InterPro" id="IPR009056">
    <property type="entry name" value="Cyt_c-like_dom"/>
</dbReference>
<dbReference type="AlphaFoldDB" id="A0A512DTW8"/>